<dbReference type="EMBL" id="JBHTBR010000004">
    <property type="protein sequence ID" value="MFC7291555.1"/>
    <property type="molecule type" value="Genomic_DNA"/>
</dbReference>
<dbReference type="SUPFAM" id="SSF52172">
    <property type="entry name" value="CheY-like"/>
    <property type="match status" value="1"/>
</dbReference>
<feature type="region of interest" description="Disordered" evidence="2">
    <location>
        <begin position="121"/>
        <end position="148"/>
    </location>
</feature>
<protein>
    <submittedName>
        <fullName evidence="4">Response regulator</fullName>
    </submittedName>
</protein>
<evidence type="ECO:0000256" key="1">
    <source>
        <dbReference type="PROSITE-ProRule" id="PRU00169"/>
    </source>
</evidence>
<dbReference type="InterPro" id="IPR011006">
    <property type="entry name" value="CheY-like_superfamily"/>
</dbReference>
<evidence type="ECO:0000256" key="2">
    <source>
        <dbReference type="SAM" id="MobiDB-lite"/>
    </source>
</evidence>
<dbReference type="CDD" id="cd00156">
    <property type="entry name" value="REC"/>
    <property type="match status" value="1"/>
</dbReference>
<gene>
    <name evidence="4" type="ORF">ACFQS8_08005</name>
</gene>
<comment type="caution">
    <text evidence="4">The sequence shown here is derived from an EMBL/GenBank/DDBJ whole genome shotgun (WGS) entry which is preliminary data.</text>
</comment>
<proteinExistence type="predicted"/>
<name>A0ABW2IL57_9PROT</name>
<dbReference type="RefSeq" id="WP_382166787.1">
    <property type="nucleotide sequence ID" value="NZ_JBHTBR010000004.1"/>
</dbReference>
<sequence>MIIQLVEDDAVYTEFVQLMFENAMNVSINASASVDQFKADIGDKHIDLLLVDVRRPDSVSIQDDVKELKALCSAPIVFMTNGDTARLRDQAFEAGAEAVIDKADLSEGLIRQIALNAKARGKSGGYSHKGKDRRKGDRRSADRQAGKSIESVSLERNFAALRAPLAYLESGLSTLGEVMRETGKAGSSQFVDHMRETIQAISQYTQDDLTAQTGSSLHALIQQSLLRIQRLAQTRDINLRVDWEEAGFRHIGSDALVQLGVQHLLEGVLRCCVAKDGVWMQGEKADETGASVIRVHMSRRVLPSSDILFPDAKPSLGVGLDALSSMQLGALLLMLSPKQVRLSTEERQQLLSVYL</sequence>
<evidence type="ECO:0000313" key="4">
    <source>
        <dbReference type="EMBL" id="MFC7291555.1"/>
    </source>
</evidence>
<reference evidence="5" key="1">
    <citation type="journal article" date="2019" name="Int. J. Syst. Evol. Microbiol.">
        <title>The Global Catalogue of Microorganisms (GCM) 10K type strain sequencing project: providing services to taxonomists for standard genome sequencing and annotation.</title>
        <authorList>
            <consortium name="The Broad Institute Genomics Platform"/>
            <consortium name="The Broad Institute Genome Sequencing Center for Infectious Disease"/>
            <person name="Wu L."/>
            <person name="Ma J."/>
        </authorList>
    </citation>
    <scope>NUCLEOTIDE SEQUENCE [LARGE SCALE GENOMIC DNA]</scope>
    <source>
        <strain evidence="5">CCUG 51308</strain>
    </source>
</reference>
<dbReference type="InterPro" id="IPR001789">
    <property type="entry name" value="Sig_transdc_resp-reg_receiver"/>
</dbReference>
<feature type="domain" description="Response regulatory" evidence="3">
    <location>
        <begin position="2"/>
        <end position="117"/>
    </location>
</feature>
<accession>A0ABW2IL57</accession>
<dbReference type="Gene3D" id="3.40.50.2300">
    <property type="match status" value="1"/>
</dbReference>
<evidence type="ECO:0000313" key="5">
    <source>
        <dbReference type="Proteomes" id="UP001596492"/>
    </source>
</evidence>
<dbReference type="Proteomes" id="UP001596492">
    <property type="component" value="Unassembled WGS sequence"/>
</dbReference>
<feature type="modified residue" description="4-aspartylphosphate" evidence="1">
    <location>
        <position position="52"/>
    </location>
</feature>
<feature type="compositionally biased region" description="Basic and acidic residues" evidence="2">
    <location>
        <begin position="134"/>
        <end position="145"/>
    </location>
</feature>
<dbReference type="PROSITE" id="PS50110">
    <property type="entry name" value="RESPONSE_REGULATORY"/>
    <property type="match status" value="1"/>
</dbReference>
<keyword evidence="5" id="KW-1185">Reference proteome</keyword>
<organism evidence="4 5">
    <name type="scientific">Hirschia litorea</name>
    <dbReference type="NCBI Taxonomy" id="1199156"/>
    <lineage>
        <taxon>Bacteria</taxon>
        <taxon>Pseudomonadati</taxon>
        <taxon>Pseudomonadota</taxon>
        <taxon>Alphaproteobacteria</taxon>
        <taxon>Hyphomonadales</taxon>
        <taxon>Hyphomonadaceae</taxon>
        <taxon>Hirschia</taxon>
    </lineage>
</organism>
<keyword evidence="1" id="KW-0597">Phosphoprotein</keyword>
<evidence type="ECO:0000259" key="3">
    <source>
        <dbReference type="PROSITE" id="PS50110"/>
    </source>
</evidence>